<gene>
    <name evidence="1" type="ORF">NCS57_00343100</name>
</gene>
<proteinExistence type="predicted"/>
<dbReference type="Proteomes" id="UP001065298">
    <property type="component" value="Chromosome 3"/>
</dbReference>
<reference evidence="1" key="1">
    <citation type="submission" date="2022-06" db="EMBL/GenBank/DDBJ databases">
        <title>Fusarium solani species complex genomes reveal bases of compartmentalisation and animal pathogenesis.</title>
        <authorList>
            <person name="Tsai I.J."/>
        </authorList>
    </citation>
    <scope>NUCLEOTIDE SEQUENCE</scope>
    <source>
        <strain evidence="1">Fu6.1</strain>
    </source>
</reference>
<protein>
    <submittedName>
        <fullName evidence="1">DAO domain-containing protein</fullName>
    </submittedName>
</protein>
<sequence>MAPSRSRERIVIVGAGIIGLNVALVLAERGFGDSITVVATHLPGDTAPGYTSPWAGCNFSAISGRDKNALRWDKLGYAHLSKLASRGSSETFVRRAPSFEYWDDQVPHEKIKDMADYLEDFQVVSPDQLPDGTKFGVSFTTLTLNAPSHLLYLYQRLQHQYGVTFVRREISNIQDPFTNPNTKIVFNCVGNAAKTLAGVEDPKCYPTRGVVLLARAPHVRTNVMRHGLDYETYIIPRPESNGNVILGGYMQKGNSDSSTYSSETKSIIERTRALSTELAGDKVEVLAAFSGLRPSRDGSARVERRDVNVASGPGVIVHNYGAGGTGFQAGYGMAIDSVALVDDILQRWDIETLSSKL</sequence>
<name>A0ACC0R3K1_9HYPO</name>
<comment type="caution">
    <text evidence="1">The sequence shown here is derived from an EMBL/GenBank/DDBJ whole genome shotgun (WGS) entry which is preliminary data.</text>
</comment>
<dbReference type="EMBL" id="CM046505">
    <property type="protein sequence ID" value="KAI8674454.1"/>
    <property type="molecule type" value="Genomic_DNA"/>
</dbReference>
<evidence type="ECO:0000313" key="1">
    <source>
        <dbReference type="EMBL" id="KAI8674454.1"/>
    </source>
</evidence>
<accession>A0ACC0R3K1</accession>
<keyword evidence="2" id="KW-1185">Reference proteome</keyword>
<evidence type="ECO:0000313" key="2">
    <source>
        <dbReference type="Proteomes" id="UP001065298"/>
    </source>
</evidence>
<organism evidence="1 2">
    <name type="scientific">Fusarium keratoplasticum</name>
    <dbReference type="NCBI Taxonomy" id="1328300"/>
    <lineage>
        <taxon>Eukaryota</taxon>
        <taxon>Fungi</taxon>
        <taxon>Dikarya</taxon>
        <taxon>Ascomycota</taxon>
        <taxon>Pezizomycotina</taxon>
        <taxon>Sordariomycetes</taxon>
        <taxon>Hypocreomycetidae</taxon>
        <taxon>Hypocreales</taxon>
        <taxon>Nectriaceae</taxon>
        <taxon>Fusarium</taxon>
        <taxon>Fusarium solani species complex</taxon>
    </lineage>
</organism>